<dbReference type="InterPro" id="IPR002560">
    <property type="entry name" value="Transposase_DDE"/>
</dbReference>
<feature type="domain" description="HTH IS21-type" evidence="1">
    <location>
        <begin position="252"/>
        <end position="316"/>
    </location>
</feature>
<dbReference type="InterPro" id="IPR017894">
    <property type="entry name" value="HTH_IS21_transposase_type"/>
</dbReference>
<dbReference type="PROSITE" id="PS50531">
    <property type="entry name" value="HTH_IS21"/>
    <property type="match status" value="1"/>
</dbReference>
<protein>
    <submittedName>
        <fullName evidence="2">ISL3 family transposase</fullName>
    </submittedName>
</protein>
<accession>A0ABP6B1U3</accession>
<dbReference type="Proteomes" id="UP001499978">
    <property type="component" value="Unassembled WGS sequence"/>
</dbReference>
<dbReference type="Gene3D" id="1.10.10.60">
    <property type="entry name" value="Homeodomain-like"/>
    <property type="match status" value="1"/>
</dbReference>
<gene>
    <name evidence="2" type="ORF">GCM10010201_35520</name>
</gene>
<sequence length="496" mass="54802">MHSRYRRTLEDATAAGRSVSLRLLVRRFRCPVPACEVLTFAEQIPGLTWRYARRSPVAKAALEVIAVALAGRPGSRLAAALGLAASRSVLLRLLRALPLPVPRTVRVLGVDDFALRRGHVYATVLIDLETGRPIDVLADRQSATLAAWLQEHPEIEVICRDRAGAYAEAAATAAPQAIQVADRWHLWNNLAGHVEKTVARHHRCLTEARAQTLQRQQQLSGLAVIAAPAPESASSPRPADTPESAAQARVRHRYQSVHQLAADGYGAKTIARQLNLARGTVRRYLRACTVDDLLNRPRAGRPSRLDPFTAYLQQRLAEGKTNATELFREITARGYKGTANSVRIYLKPLRTLAALNTDLGPVPTPTPKPRKISSWILRHPDKLTDKDRTGLAAALAACPHLKTLAGHVRRFAEILTRRHGHQLEDWLHDIDTETEQPDLASFATGLRRDLPAVVNGLTLAHNSGPVEGHVNKIKMLKRQMFGRANLDLLRRRILLA</sequence>
<name>A0ABP6B1U3_9ACTN</name>
<keyword evidence="3" id="KW-1185">Reference proteome</keyword>
<dbReference type="InterPro" id="IPR006120">
    <property type="entry name" value="Resolvase_HTH_dom"/>
</dbReference>
<proteinExistence type="predicted"/>
<comment type="caution">
    <text evidence="2">The sequence shown here is derived from an EMBL/GenBank/DDBJ whole genome shotgun (WGS) entry which is preliminary data.</text>
</comment>
<reference evidence="3" key="1">
    <citation type="journal article" date="2019" name="Int. J. Syst. Evol. Microbiol.">
        <title>The Global Catalogue of Microorganisms (GCM) 10K type strain sequencing project: providing services to taxonomists for standard genome sequencing and annotation.</title>
        <authorList>
            <consortium name="The Broad Institute Genomics Platform"/>
            <consortium name="The Broad Institute Genome Sequencing Center for Infectious Disease"/>
            <person name="Wu L."/>
            <person name="Ma J."/>
        </authorList>
    </citation>
    <scope>NUCLEOTIDE SEQUENCE [LARGE SCALE GENOMIC DNA]</scope>
    <source>
        <strain evidence="3">JCM 3367</strain>
    </source>
</reference>
<dbReference type="PANTHER" id="PTHR33498">
    <property type="entry name" value="TRANSPOSASE FOR INSERTION SEQUENCE ELEMENT IS1557"/>
    <property type="match status" value="1"/>
</dbReference>
<organism evidence="2 3">
    <name type="scientific">Pilimelia columellifera subsp. columellifera</name>
    <dbReference type="NCBI Taxonomy" id="706583"/>
    <lineage>
        <taxon>Bacteria</taxon>
        <taxon>Bacillati</taxon>
        <taxon>Actinomycetota</taxon>
        <taxon>Actinomycetes</taxon>
        <taxon>Micromonosporales</taxon>
        <taxon>Micromonosporaceae</taxon>
        <taxon>Pilimelia</taxon>
    </lineage>
</organism>
<dbReference type="NCBIfam" id="NF033550">
    <property type="entry name" value="transpos_ISL3"/>
    <property type="match status" value="1"/>
</dbReference>
<dbReference type="PANTHER" id="PTHR33498:SF1">
    <property type="entry name" value="TRANSPOSASE FOR INSERTION SEQUENCE ELEMENT IS1557"/>
    <property type="match status" value="1"/>
</dbReference>
<dbReference type="EMBL" id="BAAARY010000040">
    <property type="protein sequence ID" value="GAA2532848.1"/>
    <property type="molecule type" value="Genomic_DNA"/>
</dbReference>
<dbReference type="InterPro" id="IPR047951">
    <property type="entry name" value="Transpos_ISL3"/>
</dbReference>
<dbReference type="Pfam" id="PF02796">
    <property type="entry name" value="HTH_7"/>
    <property type="match status" value="1"/>
</dbReference>
<evidence type="ECO:0000313" key="2">
    <source>
        <dbReference type="EMBL" id="GAA2532848.1"/>
    </source>
</evidence>
<evidence type="ECO:0000259" key="1">
    <source>
        <dbReference type="PROSITE" id="PS50531"/>
    </source>
</evidence>
<evidence type="ECO:0000313" key="3">
    <source>
        <dbReference type="Proteomes" id="UP001499978"/>
    </source>
</evidence>
<dbReference type="Pfam" id="PF01610">
    <property type="entry name" value="DDE_Tnp_ISL3"/>
    <property type="match status" value="2"/>
</dbReference>